<gene>
    <name evidence="1" type="ORF">C7Y72_00825</name>
</gene>
<dbReference type="Pfam" id="PF06841">
    <property type="entry name" value="Phage_T4_gp19"/>
    <property type="match status" value="1"/>
</dbReference>
<keyword evidence="2" id="KW-1185">Reference proteome</keyword>
<dbReference type="EMBL" id="PYYB01000001">
    <property type="protein sequence ID" value="PTL58291.1"/>
    <property type="molecule type" value="Genomic_DNA"/>
</dbReference>
<dbReference type="NCBIfam" id="TIGR02241">
    <property type="entry name" value="conserved hypothetical phage tail region protein"/>
    <property type="match status" value="1"/>
</dbReference>
<dbReference type="GO" id="GO:0005198">
    <property type="term" value="F:structural molecule activity"/>
    <property type="evidence" value="ECO:0007669"/>
    <property type="project" value="InterPro"/>
</dbReference>
<dbReference type="InterPro" id="IPR011747">
    <property type="entry name" value="CHP02241"/>
</dbReference>
<evidence type="ECO:0000313" key="1">
    <source>
        <dbReference type="EMBL" id="PTL58291.1"/>
    </source>
</evidence>
<dbReference type="OrthoDB" id="9799891at2"/>
<sequence>MTPPTIDTDQRYTFVLEVVGRTLGNFASVQGLEATVQVFEYREGGNNDLVHRLPGAVSYPNLVLSGGMMTPALSSWFRETRLGATRQEVTLTLSADGQVVRRWSFADAFPVRWVGPTFDAGSGRVGAEVVEIAHGGLTELPT</sequence>
<dbReference type="AlphaFoldDB" id="A0A2T4UGC0"/>
<dbReference type="RefSeq" id="WP_107566729.1">
    <property type="nucleotide sequence ID" value="NZ_PYYB01000001.1"/>
</dbReference>
<proteinExistence type="predicted"/>
<dbReference type="Proteomes" id="UP000240739">
    <property type="component" value="Unassembled WGS sequence"/>
</dbReference>
<protein>
    <submittedName>
        <fullName evidence="1">Phage tail protein</fullName>
    </submittedName>
</protein>
<reference evidence="1 2" key="1">
    <citation type="submission" date="2018-03" db="EMBL/GenBank/DDBJ databases">
        <title>Aquarubrobacter algicola gen. nov., sp. nov., a novel actinobacterium isolated from shallow eutrophic lake during the end of cyanobacterial harmful algal blooms.</title>
        <authorList>
            <person name="Chun S.J."/>
        </authorList>
    </citation>
    <scope>NUCLEOTIDE SEQUENCE [LARGE SCALE GENOMIC DNA]</scope>
    <source>
        <strain evidence="1 2">Seoho-28</strain>
    </source>
</reference>
<evidence type="ECO:0000313" key="2">
    <source>
        <dbReference type="Proteomes" id="UP000240739"/>
    </source>
</evidence>
<organism evidence="1 2">
    <name type="scientific">Paraconexibacter algicola</name>
    <dbReference type="NCBI Taxonomy" id="2133960"/>
    <lineage>
        <taxon>Bacteria</taxon>
        <taxon>Bacillati</taxon>
        <taxon>Actinomycetota</taxon>
        <taxon>Thermoleophilia</taxon>
        <taxon>Solirubrobacterales</taxon>
        <taxon>Paraconexibacteraceae</taxon>
        <taxon>Paraconexibacter</taxon>
    </lineage>
</organism>
<dbReference type="PANTHER" id="PTHR38009:SF1">
    <property type="entry name" value="CONSERVED HYPOTHETICAL PHAGE TAIL PROTEIN"/>
    <property type="match status" value="1"/>
</dbReference>
<dbReference type="PANTHER" id="PTHR38009">
    <property type="entry name" value="CONSERVED HYPOTHETICAL PHAGE TAIL PROTEIN"/>
    <property type="match status" value="1"/>
</dbReference>
<accession>A0A2T4UGC0</accession>
<name>A0A2T4UGC0_9ACTN</name>
<comment type="caution">
    <text evidence="1">The sequence shown here is derived from an EMBL/GenBank/DDBJ whole genome shotgun (WGS) entry which is preliminary data.</text>
</comment>
<dbReference type="InterPro" id="IPR010667">
    <property type="entry name" value="Phage_T4_Gp19"/>
</dbReference>